<keyword evidence="2" id="KW-0812">Transmembrane</keyword>
<comment type="caution">
    <text evidence="3">The sequence shown here is derived from an EMBL/GenBank/DDBJ whole genome shotgun (WGS) entry which is preliminary data.</text>
</comment>
<dbReference type="RefSeq" id="WP_035324762.1">
    <property type="nucleotide sequence ID" value="NZ_CP015125.1"/>
</dbReference>
<feature type="transmembrane region" description="Helical" evidence="2">
    <location>
        <begin position="20"/>
        <end position="41"/>
    </location>
</feature>
<evidence type="ECO:0000256" key="2">
    <source>
        <dbReference type="SAM" id="Phobius"/>
    </source>
</evidence>
<dbReference type="AlphaFoldDB" id="A0A0A2GZ66"/>
<evidence type="ECO:0000256" key="1">
    <source>
        <dbReference type="SAM" id="Coils"/>
    </source>
</evidence>
<dbReference type="EMBL" id="JSAQ01000001">
    <property type="protein sequence ID" value="KGO05725.1"/>
    <property type="molecule type" value="Genomic_DNA"/>
</dbReference>
<keyword evidence="2" id="KW-1133">Transmembrane helix</keyword>
<dbReference type="Proteomes" id="UP000030140">
    <property type="component" value="Unassembled WGS sequence"/>
</dbReference>
<gene>
    <name evidence="3" type="ORF">NV36_01910</name>
</gene>
<protein>
    <submittedName>
        <fullName evidence="3">Uncharacterized protein</fullName>
    </submittedName>
</protein>
<sequence>MKLLNRFRKNVIAGSGLKKYLIYAVGEIILVVFGILIALGINQASEEGDKRKEMYRIAELVQSQMKDDEKNIEKTLKELDLLEKMIDTVLYKTPLNKSIDGNCKSCFQVLLGSPVPNTSVRVPNLIRQNPLVKGNIEKQLHKIELLYNDALQQQELYDQVVYDQLTENINHWKNNFDWFAGYLSRGSCEGGCLDYFQNSPDYRNRVAYFEFTIVIAYYAELYTLGKKIKKEREVLEALL</sequence>
<keyword evidence="2" id="KW-0472">Membrane</keyword>
<accession>A0A0A2GZ66</accession>
<evidence type="ECO:0000313" key="4">
    <source>
        <dbReference type="Proteomes" id="UP000030140"/>
    </source>
</evidence>
<proteinExistence type="predicted"/>
<dbReference type="OrthoDB" id="822590at2"/>
<name>A0A0A2GZ66_9FLAO</name>
<organism evidence="3 4">
    <name type="scientific">Dokdonia donghaensis DSW-1</name>
    <dbReference type="NCBI Taxonomy" id="1300343"/>
    <lineage>
        <taxon>Bacteria</taxon>
        <taxon>Pseudomonadati</taxon>
        <taxon>Bacteroidota</taxon>
        <taxon>Flavobacteriia</taxon>
        <taxon>Flavobacteriales</taxon>
        <taxon>Flavobacteriaceae</taxon>
        <taxon>Dokdonia</taxon>
    </lineage>
</organism>
<feature type="coiled-coil region" evidence="1">
    <location>
        <begin position="58"/>
        <end position="85"/>
    </location>
</feature>
<keyword evidence="4" id="KW-1185">Reference proteome</keyword>
<keyword evidence="1" id="KW-0175">Coiled coil</keyword>
<evidence type="ECO:0000313" key="3">
    <source>
        <dbReference type="EMBL" id="KGO05725.1"/>
    </source>
</evidence>
<reference evidence="3 4" key="1">
    <citation type="submission" date="2014-10" db="EMBL/GenBank/DDBJ databases">
        <title>Draft genome sequence of the proteorhodopsin-containing marine bacterium Dokdonia donghaensis.</title>
        <authorList>
            <person name="Gomez-Consarnau L."/>
            <person name="Gonzalez J.M."/>
            <person name="Riedel T."/>
            <person name="Jaenicke S."/>
            <person name="Wagner-Doebler I."/>
            <person name="Fuhrman J.A."/>
        </authorList>
    </citation>
    <scope>NUCLEOTIDE SEQUENCE [LARGE SCALE GENOMIC DNA]</scope>
    <source>
        <strain evidence="3 4">DSW-1</strain>
    </source>
</reference>